<dbReference type="CDD" id="cd22160">
    <property type="entry name" value="F-box_AtFBL13-like"/>
    <property type="match status" value="1"/>
</dbReference>
<dbReference type="Pfam" id="PF24758">
    <property type="entry name" value="LRR_At5g56370"/>
    <property type="match status" value="1"/>
</dbReference>
<keyword evidence="4" id="KW-1185">Reference proteome</keyword>
<evidence type="ECO:0000259" key="2">
    <source>
        <dbReference type="PROSITE" id="PS50181"/>
    </source>
</evidence>
<dbReference type="InterPro" id="IPR036047">
    <property type="entry name" value="F-box-like_dom_sf"/>
</dbReference>
<organism evidence="3 4">
    <name type="scientific">Trema orientale</name>
    <name type="common">Charcoal tree</name>
    <name type="synonym">Celtis orientalis</name>
    <dbReference type="NCBI Taxonomy" id="63057"/>
    <lineage>
        <taxon>Eukaryota</taxon>
        <taxon>Viridiplantae</taxon>
        <taxon>Streptophyta</taxon>
        <taxon>Embryophyta</taxon>
        <taxon>Tracheophyta</taxon>
        <taxon>Spermatophyta</taxon>
        <taxon>Magnoliopsida</taxon>
        <taxon>eudicotyledons</taxon>
        <taxon>Gunneridae</taxon>
        <taxon>Pentapetalae</taxon>
        <taxon>rosids</taxon>
        <taxon>fabids</taxon>
        <taxon>Rosales</taxon>
        <taxon>Cannabaceae</taxon>
        <taxon>Trema</taxon>
    </lineage>
</organism>
<name>A0A2P5ER64_TREOI</name>
<dbReference type="InterPro" id="IPR053772">
    <property type="entry name" value="At1g61320/At1g61330-like"/>
</dbReference>
<protein>
    <submittedName>
        <fullName evidence="3">F-box domain containing protein</fullName>
    </submittedName>
</protein>
<comment type="caution">
    <text evidence="3">The sequence shown here is derived from an EMBL/GenBank/DDBJ whole genome shotgun (WGS) entry which is preliminary data.</text>
</comment>
<gene>
    <name evidence="3" type="ORF">TorRG33x02_161670</name>
</gene>
<feature type="domain" description="F-box" evidence="2">
    <location>
        <begin position="21"/>
        <end position="70"/>
    </location>
</feature>
<dbReference type="OrthoDB" id="1193506at2759"/>
<evidence type="ECO:0000256" key="1">
    <source>
        <dbReference type="SAM" id="MobiDB-lite"/>
    </source>
</evidence>
<dbReference type="Proteomes" id="UP000237000">
    <property type="component" value="Unassembled WGS sequence"/>
</dbReference>
<dbReference type="FunCoup" id="A0A2P5ER64">
    <property type="interactions" value="2963"/>
</dbReference>
<dbReference type="Gene3D" id="1.20.1280.50">
    <property type="match status" value="1"/>
</dbReference>
<dbReference type="SUPFAM" id="SSF81383">
    <property type="entry name" value="F-box domain"/>
    <property type="match status" value="1"/>
</dbReference>
<dbReference type="EMBL" id="JXTC01000110">
    <property type="protein sequence ID" value="PON87965.1"/>
    <property type="molecule type" value="Genomic_DNA"/>
</dbReference>
<dbReference type="InterPro" id="IPR001810">
    <property type="entry name" value="F-box_dom"/>
</dbReference>
<dbReference type="SMART" id="SM00256">
    <property type="entry name" value="FBOX"/>
    <property type="match status" value="1"/>
</dbReference>
<dbReference type="PANTHER" id="PTHR34145:SF28">
    <property type="entry name" value="F-BOX DOMAIN-CONTAINING PROTEIN"/>
    <property type="match status" value="1"/>
</dbReference>
<dbReference type="STRING" id="63057.A0A2P5ER64"/>
<evidence type="ECO:0000313" key="4">
    <source>
        <dbReference type="Proteomes" id="UP000237000"/>
    </source>
</evidence>
<feature type="region of interest" description="Disordered" evidence="1">
    <location>
        <begin position="1"/>
        <end position="20"/>
    </location>
</feature>
<sequence length="459" mass="52549">MATKRVKEKNGTGENLDLEPEDRISDLPDAVVLHILSFLPTIAAVRTSFLSKRWRRMWTLVPVLDFYDQRDLDYLRKPNGNKDRKKFFKFVNECLKHPYADTTITRFKLKAEFYGGGHRVDGWLKFPVNKSVKELDLHVSPTNSVYCLPSAILCMRTLTVLNLNGLELLISSTKVCLPSLKVLHLVNIDMHDLALNNLLLGCPYLEKLHIHYCSGLLNPLVLSSSMKSMEYRAGYRNYAQTMEVDARNLLSFVYKGGNNKCNINLVRCVAVRNLSFSGACLTHQWLEDLIPQLSFLESLNVDSCYGVKHIKIMNQHLKNLDLDCRTDELDLLEVAVDAPSLVSFTYSGYLMLRISVNAPDLLYADINVCGQLKKAAYDMEWYTRLINFLSEFNGTKKIHIFCGYEKAIIIPNELREIYPSPLSDLKYLKVKTAFPLFRKVMFKKSLLWIAPSLETLAIE</sequence>
<dbReference type="InterPro" id="IPR055411">
    <property type="entry name" value="LRR_FXL15/At3g58940/PEG3-like"/>
</dbReference>
<dbReference type="PROSITE" id="PS50181">
    <property type="entry name" value="FBOX"/>
    <property type="match status" value="1"/>
</dbReference>
<dbReference type="Pfam" id="PF00646">
    <property type="entry name" value="F-box"/>
    <property type="match status" value="1"/>
</dbReference>
<dbReference type="SUPFAM" id="SSF52047">
    <property type="entry name" value="RNI-like"/>
    <property type="match status" value="1"/>
</dbReference>
<accession>A0A2P5ER64</accession>
<evidence type="ECO:0000313" key="3">
    <source>
        <dbReference type="EMBL" id="PON87965.1"/>
    </source>
</evidence>
<dbReference type="InterPro" id="IPR032675">
    <property type="entry name" value="LRR_dom_sf"/>
</dbReference>
<dbReference type="InterPro" id="IPR053781">
    <property type="entry name" value="F-box_AtFBL13-like"/>
</dbReference>
<proteinExistence type="predicted"/>
<dbReference type="PANTHER" id="PTHR34145">
    <property type="entry name" value="OS02G0105600 PROTEIN"/>
    <property type="match status" value="1"/>
</dbReference>
<reference evidence="4" key="1">
    <citation type="submission" date="2016-06" db="EMBL/GenBank/DDBJ databases">
        <title>Parallel loss of symbiosis genes in relatives of nitrogen-fixing non-legume Parasponia.</title>
        <authorList>
            <person name="Van Velzen R."/>
            <person name="Holmer R."/>
            <person name="Bu F."/>
            <person name="Rutten L."/>
            <person name="Van Zeijl A."/>
            <person name="Liu W."/>
            <person name="Santuari L."/>
            <person name="Cao Q."/>
            <person name="Sharma T."/>
            <person name="Shen D."/>
            <person name="Roswanjaya Y."/>
            <person name="Wardhani T."/>
            <person name="Kalhor M.S."/>
            <person name="Jansen J."/>
            <person name="Van den Hoogen J."/>
            <person name="Gungor B."/>
            <person name="Hartog M."/>
            <person name="Hontelez J."/>
            <person name="Verver J."/>
            <person name="Yang W.-C."/>
            <person name="Schijlen E."/>
            <person name="Repin R."/>
            <person name="Schilthuizen M."/>
            <person name="Schranz E."/>
            <person name="Heidstra R."/>
            <person name="Miyata K."/>
            <person name="Fedorova E."/>
            <person name="Kohlen W."/>
            <person name="Bisseling T."/>
            <person name="Smit S."/>
            <person name="Geurts R."/>
        </authorList>
    </citation>
    <scope>NUCLEOTIDE SEQUENCE [LARGE SCALE GENOMIC DNA]</scope>
    <source>
        <strain evidence="4">cv. RG33-2</strain>
    </source>
</reference>
<dbReference type="Gene3D" id="3.80.10.10">
    <property type="entry name" value="Ribonuclease Inhibitor"/>
    <property type="match status" value="2"/>
</dbReference>
<dbReference type="AlphaFoldDB" id="A0A2P5ER64"/>
<dbReference type="InParanoid" id="A0A2P5ER64"/>